<name>A0ACC2PL83_9HYME</name>
<proteinExistence type="predicted"/>
<dbReference type="Proteomes" id="UP001239111">
    <property type="component" value="Chromosome 1"/>
</dbReference>
<dbReference type="EMBL" id="CM056741">
    <property type="protein sequence ID" value="KAJ8683803.1"/>
    <property type="molecule type" value="Genomic_DNA"/>
</dbReference>
<sequence>MALGAFWLLFGCAGTLCIALALQSKGILRSLASALLVAIGLRRRVKILTTDLIQFDVTNTTRLKKLPGPWNLPVIGSLHKLGSPGGPFEAFSQLAREYGDIYEMQLGSSKCVVVSGYPLIREVLITKGNHFGGRPNFTRWHHLFGGNRNNSLALCDWSEVQRKRRSIARKFCSPRGGSTEQERISRVAFNETSRLLDHLNAPENASILRGESPIKPAILTAIGNMFTEYMCSIRFGYSDDSFNGMVRTFDEIFWDINQGYALDFLPWLEVFYTKHLARMRGWSVLVREFIIDKIIEPKRATLDLENEIPRDFADALLLNLECSEPELSWEHIKFELEDFLGGHSAVGNLVMMVLVNVVTYPSIQKKIQEECDQVLRQKKAKGQPEFVLTSDRFDMPYTEAVIWETLRISSSPIVPHVATCDTDIGGFSIHKDSIVFLNNYGLNLGEDLWGEDVREFKPERFITTVIENNVPVRRVSKPEHFVPFSTGKRTCIGQKLVQGFAFVVLTLLMSKFDISSPKGEDVRSSIQPSCLALPPDCFNLVLSHRKSTSSENEQ</sequence>
<keyword evidence="2" id="KW-1185">Reference proteome</keyword>
<comment type="caution">
    <text evidence="1">The sequence shown here is derived from an EMBL/GenBank/DDBJ whole genome shotgun (WGS) entry which is preliminary data.</text>
</comment>
<evidence type="ECO:0000313" key="2">
    <source>
        <dbReference type="Proteomes" id="UP001239111"/>
    </source>
</evidence>
<reference evidence="1" key="1">
    <citation type="submission" date="2023-04" db="EMBL/GenBank/DDBJ databases">
        <title>A chromosome-level genome assembly of the parasitoid wasp Eretmocerus hayati.</title>
        <authorList>
            <person name="Zhong Y."/>
            <person name="Liu S."/>
            <person name="Liu Y."/>
        </authorList>
    </citation>
    <scope>NUCLEOTIDE SEQUENCE</scope>
    <source>
        <strain evidence="1">ZJU_SS_LIU_2023</strain>
    </source>
</reference>
<evidence type="ECO:0000313" key="1">
    <source>
        <dbReference type="EMBL" id="KAJ8683803.1"/>
    </source>
</evidence>
<organism evidence="1 2">
    <name type="scientific">Eretmocerus hayati</name>
    <dbReference type="NCBI Taxonomy" id="131215"/>
    <lineage>
        <taxon>Eukaryota</taxon>
        <taxon>Metazoa</taxon>
        <taxon>Ecdysozoa</taxon>
        <taxon>Arthropoda</taxon>
        <taxon>Hexapoda</taxon>
        <taxon>Insecta</taxon>
        <taxon>Pterygota</taxon>
        <taxon>Neoptera</taxon>
        <taxon>Endopterygota</taxon>
        <taxon>Hymenoptera</taxon>
        <taxon>Apocrita</taxon>
        <taxon>Proctotrupomorpha</taxon>
        <taxon>Chalcidoidea</taxon>
        <taxon>Aphelinidae</taxon>
        <taxon>Aphelininae</taxon>
        <taxon>Eretmocerus</taxon>
    </lineage>
</organism>
<gene>
    <name evidence="1" type="ORF">QAD02_019595</name>
</gene>
<protein>
    <submittedName>
        <fullName evidence="1">Uncharacterized protein</fullName>
    </submittedName>
</protein>
<accession>A0ACC2PL83</accession>